<keyword evidence="4" id="KW-0653">Protein transport</keyword>
<keyword evidence="5" id="KW-0333">Golgi apparatus</keyword>
<dbReference type="GO" id="GO:0042147">
    <property type="term" value="P:retrograde transport, endosome to Golgi"/>
    <property type="evidence" value="ECO:0007669"/>
    <property type="project" value="InterPro"/>
</dbReference>
<keyword evidence="3" id="KW-0813">Transport</keyword>
<dbReference type="Gene3D" id="6.10.250.860">
    <property type="match status" value="1"/>
</dbReference>
<evidence type="ECO:0000259" key="8">
    <source>
        <dbReference type="Pfam" id="PF07928"/>
    </source>
</evidence>
<keyword evidence="10" id="KW-1185">Reference proteome</keyword>
<reference evidence="9 10" key="1">
    <citation type="submission" date="2024-05" db="EMBL/GenBank/DDBJ databases">
        <authorList>
            <person name="Wallberg A."/>
        </authorList>
    </citation>
    <scope>NUCLEOTIDE SEQUENCE [LARGE SCALE GENOMIC DNA]</scope>
</reference>
<evidence type="ECO:0000256" key="4">
    <source>
        <dbReference type="ARBA" id="ARBA00022927"/>
    </source>
</evidence>
<dbReference type="Proteomes" id="UP001497623">
    <property type="component" value="Unassembled WGS sequence"/>
</dbReference>
<evidence type="ECO:0000256" key="7">
    <source>
        <dbReference type="SAM" id="MobiDB-lite"/>
    </source>
</evidence>
<evidence type="ECO:0000256" key="1">
    <source>
        <dbReference type="ARBA" id="ARBA00004601"/>
    </source>
</evidence>
<proteinExistence type="inferred from homology"/>
<sequence length="584" mass="64595">MVAAEFTKYISEDLHRPLEDTRPLLEEDQLIGVVFSVLRLRKFDFLDALREETYAAIKATVKQAVVESISEVEVDTNISSVADQARVLTIASWLTLLSAITSRLNIVIHRVKVMIDVMFQAVEASAGNSNPTTDGVQAASLVTLSNSGVEAMLDSAAYTRAHSGLKEVLCATCDYAHDRCAKLLHARSRDHGLDKMKASEFLTLSRIIETFVVDTEKVCGRKSTTFRMGLQGQATRFVSRFHEERDARLKLNLGSERWRPVPAPPDLQRLLDHIISTDTLFFPPSPVENGNCTAILDNKSTSEVAVTNGNHGSTSATTSNGLQSSSSTSSLNTLAVSSGVMVQGEEYVVVGVCVVVVRLIVEYSECATTLRLAAQQLLTRLTDLLRKFNSDTCRLLIEAGAVALGLKTITTRNLALAWRSLQLLLLLLPRLKIHFSDLLRPVIVEKNIEQLTREYKEHCQAIENKIVGVVSDLIDRHLTTWEARSPVPSASFNGILRATSKLHEAVSGVLPSQQKLKLFERVTSVLKEKLRMHLVRLNVSSVGPQSWVVTSELTFYFNHVESLGQGSLAQEDFTRDLWPQKTSS</sequence>
<dbReference type="GO" id="GO:0000938">
    <property type="term" value="C:GARP complex"/>
    <property type="evidence" value="ECO:0007669"/>
    <property type="project" value="InterPro"/>
</dbReference>
<dbReference type="InterPro" id="IPR039745">
    <property type="entry name" value="Vps54"/>
</dbReference>
<keyword evidence="6" id="KW-0175">Coiled coil</keyword>
<dbReference type="PANTHER" id="PTHR12965">
    <property type="entry name" value="VACUOLAR PROTEIN SORTING 54"/>
    <property type="match status" value="1"/>
</dbReference>
<evidence type="ECO:0000313" key="10">
    <source>
        <dbReference type="Proteomes" id="UP001497623"/>
    </source>
</evidence>
<feature type="compositionally biased region" description="Low complexity" evidence="7">
    <location>
        <begin position="315"/>
        <end position="328"/>
    </location>
</feature>
<dbReference type="AlphaFoldDB" id="A0AAV2Q4F6"/>
<accession>A0AAV2Q4F6</accession>
<feature type="region of interest" description="Disordered" evidence="7">
    <location>
        <begin position="306"/>
        <end position="328"/>
    </location>
</feature>
<comment type="caution">
    <text evidence="9">The sequence shown here is derived from an EMBL/GenBank/DDBJ whole genome shotgun (WGS) entry which is preliminary data.</text>
</comment>
<comment type="subcellular location">
    <subcellularLocation>
        <location evidence="1">Golgi apparatus</location>
        <location evidence="1">trans-Golgi network</location>
    </subcellularLocation>
</comment>
<organism evidence="9 10">
    <name type="scientific">Meganyctiphanes norvegica</name>
    <name type="common">Northern krill</name>
    <name type="synonym">Thysanopoda norvegica</name>
    <dbReference type="NCBI Taxonomy" id="48144"/>
    <lineage>
        <taxon>Eukaryota</taxon>
        <taxon>Metazoa</taxon>
        <taxon>Ecdysozoa</taxon>
        <taxon>Arthropoda</taxon>
        <taxon>Crustacea</taxon>
        <taxon>Multicrustacea</taxon>
        <taxon>Malacostraca</taxon>
        <taxon>Eumalacostraca</taxon>
        <taxon>Eucarida</taxon>
        <taxon>Euphausiacea</taxon>
        <taxon>Euphausiidae</taxon>
        <taxon>Meganyctiphanes</taxon>
    </lineage>
</organism>
<evidence type="ECO:0000256" key="3">
    <source>
        <dbReference type="ARBA" id="ARBA00022448"/>
    </source>
</evidence>
<name>A0AAV2Q4F6_MEGNR</name>
<feature type="domain" description="Vacuolar protein sorting-associated protein 54 C-terminal" evidence="8">
    <location>
        <begin position="345"/>
        <end position="472"/>
    </location>
</feature>
<dbReference type="InterPro" id="IPR012501">
    <property type="entry name" value="Vps54_C"/>
</dbReference>
<comment type="similarity">
    <text evidence="2">Belongs to the VPS54 family.</text>
</comment>
<dbReference type="GO" id="GO:0015031">
    <property type="term" value="P:protein transport"/>
    <property type="evidence" value="ECO:0007669"/>
    <property type="project" value="UniProtKB-KW"/>
</dbReference>
<dbReference type="EMBL" id="CAXKWB010003081">
    <property type="protein sequence ID" value="CAL4068333.1"/>
    <property type="molecule type" value="Genomic_DNA"/>
</dbReference>
<gene>
    <name evidence="9" type="ORF">MNOR_LOCUS7135</name>
</gene>
<evidence type="ECO:0000313" key="9">
    <source>
        <dbReference type="EMBL" id="CAL4068333.1"/>
    </source>
</evidence>
<evidence type="ECO:0000256" key="5">
    <source>
        <dbReference type="ARBA" id="ARBA00023034"/>
    </source>
</evidence>
<dbReference type="GO" id="GO:0005829">
    <property type="term" value="C:cytosol"/>
    <property type="evidence" value="ECO:0007669"/>
    <property type="project" value="GOC"/>
</dbReference>
<dbReference type="PANTHER" id="PTHR12965:SF0">
    <property type="entry name" value="VACUOLAR PROTEIN SORTING-ASSOCIATED PROTEIN 54"/>
    <property type="match status" value="1"/>
</dbReference>
<dbReference type="GO" id="GO:0006896">
    <property type="term" value="P:Golgi to vacuole transport"/>
    <property type="evidence" value="ECO:0007669"/>
    <property type="project" value="TreeGrafter"/>
</dbReference>
<evidence type="ECO:0000256" key="2">
    <source>
        <dbReference type="ARBA" id="ARBA00009150"/>
    </source>
</evidence>
<evidence type="ECO:0000256" key="6">
    <source>
        <dbReference type="ARBA" id="ARBA00023054"/>
    </source>
</evidence>
<dbReference type="Pfam" id="PF07928">
    <property type="entry name" value="Vps54"/>
    <property type="match status" value="1"/>
</dbReference>
<dbReference type="Gene3D" id="1.20.1280.130">
    <property type="match status" value="1"/>
</dbReference>
<dbReference type="GO" id="GO:0019905">
    <property type="term" value="F:syntaxin binding"/>
    <property type="evidence" value="ECO:0007669"/>
    <property type="project" value="TreeGrafter"/>
</dbReference>
<protein>
    <recommendedName>
        <fullName evidence="8">Vacuolar protein sorting-associated protein 54 C-terminal domain-containing protein</fullName>
    </recommendedName>
</protein>